<dbReference type="Proteomes" id="UP000682892">
    <property type="component" value="Unassembled WGS sequence"/>
</dbReference>
<dbReference type="InterPro" id="IPR015919">
    <property type="entry name" value="Cadherin-like_sf"/>
</dbReference>
<feature type="non-terminal residue" evidence="5">
    <location>
        <position position="1"/>
    </location>
</feature>
<protein>
    <submittedName>
        <fullName evidence="5">AAEL011165-PA</fullName>
    </submittedName>
</protein>
<reference evidence="5" key="3">
    <citation type="submission" date="2012-09" db="EMBL/GenBank/DDBJ databases">
        <authorList>
            <consortium name="VectorBase"/>
        </authorList>
    </citation>
    <scope>NUCLEOTIDE SEQUENCE</scope>
    <source>
        <strain evidence="5">Liverpool</strain>
    </source>
</reference>
<dbReference type="Pfam" id="PF00028">
    <property type="entry name" value="Cadherin"/>
    <property type="match status" value="1"/>
</dbReference>
<keyword evidence="2" id="KW-1133">Transmembrane helix</keyword>
<keyword evidence="1" id="KW-0812">Transmembrane</keyword>
<dbReference type="GO" id="GO:0007156">
    <property type="term" value="P:homophilic cell adhesion via plasma membrane adhesion molecules"/>
    <property type="evidence" value="ECO:0007669"/>
    <property type="project" value="InterPro"/>
</dbReference>
<evidence type="ECO:0000256" key="3">
    <source>
        <dbReference type="PROSITE-ProRule" id="PRU00043"/>
    </source>
</evidence>
<dbReference type="GO" id="GO:0005509">
    <property type="term" value="F:calcium ion binding"/>
    <property type="evidence" value="ECO:0007669"/>
    <property type="project" value="UniProtKB-UniRule"/>
</dbReference>
<feature type="domain" description="Cadherin" evidence="4">
    <location>
        <begin position="74"/>
        <end position="128"/>
    </location>
</feature>
<dbReference type="SMART" id="SM00112">
    <property type="entry name" value="CA"/>
    <property type="match status" value="1"/>
</dbReference>
<evidence type="ECO:0000313" key="6">
    <source>
        <dbReference type="Proteomes" id="UP000682892"/>
    </source>
</evidence>
<dbReference type="eggNOG" id="KOG1219">
    <property type="taxonomic scope" value="Eukaryota"/>
</dbReference>
<dbReference type="Gene3D" id="2.60.40.60">
    <property type="entry name" value="Cadherins"/>
    <property type="match status" value="2"/>
</dbReference>
<dbReference type="OMA" id="ENSRIGX"/>
<dbReference type="AlphaFoldDB" id="Q16QV2"/>
<reference evidence="5" key="1">
    <citation type="submission" date="2005-10" db="EMBL/GenBank/DDBJ databases">
        <authorList>
            <person name="Loftus B.J."/>
            <person name="Nene V.M."/>
            <person name="Hannick L.I."/>
            <person name="Bidwell S."/>
            <person name="Haas B."/>
            <person name="Amedeo P."/>
            <person name="Orvis J."/>
            <person name="Wortman J.R."/>
            <person name="White O.R."/>
            <person name="Salzberg S."/>
            <person name="Shumway M."/>
            <person name="Koo H."/>
            <person name="Zhao Y."/>
            <person name="Holmes M."/>
            <person name="Miller J."/>
            <person name="Schatz M."/>
            <person name="Pop M."/>
            <person name="Pai G."/>
            <person name="Utterback T."/>
            <person name="Rogers Y.-H."/>
            <person name="Kravitz S."/>
            <person name="Fraser C.M."/>
        </authorList>
    </citation>
    <scope>NUCLEOTIDE SEQUENCE</scope>
    <source>
        <strain evidence="5">Liverpool</strain>
    </source>
</reference>
<keyword evidence="3" id="KW-0106">Calcium</keyword>
<dbReference type="GO" id="GO:0016020">
    <property type="term" value="C:membrane"/>
    <property type="evidence" value="ECO:0007669"/>
    <property type="project" value="InterPro"/>
</dbReference>
<feature type="domain" description="Cadherin" evidence="4">
    <location>
        <begin position="6"/>
        <end position="73"/>
    </location>
</feature>
<dbReference type="HOGENOM" id="CLU_169361_0_0_1"/>
<dbReference type="PaxDb" id="7159-AAEL011165-PA"/>
<dbReference type="CDD" id="cd11304">
    <property type="entry name" value="Cadherin_repeat"/>
    <property type="match status" value="2"/>
</dbReference>
<evidence type="ECO:0000259" key="4">
    <source>
        <dbReference type="PROSITE" id="PS50268"/>
    </source>
</evidence>
<dbReference type="STRING" id="7159.Q16QV2"/>
<dbReference type="PANTHER" id="PTHR24026:SF125">
    <property type="entry name" value="FAT-LIKE CADHERIN-RELATED TUMOR SUPPRESSOR HOMOLOG"/>
    <property type="match status" value="1"/>
</dbReference>
<evidence type="ECO:0000256" key="2">
    <source>
        <dbReference type="ARBA" id="ARBA00022989"/>
    </source>
</evidence>
<organism evidence="5 6">
    <name type="scientific">Aedes aegypti</name>
    <name type="common">Yellowfever mosquito</name>
    <name type="synonym">Culex aegypti</name>
    <dbReference type="NCBI Taxonomy" id="7159"/>
    <lineage>
        <taxon>Eukaryota</taxon>
        <taxon>Metazoa</taxon>
        <taxon>Ecdysozoa</taxon>
        <taxon>Arthropoda</taxon>
        <taxon>Hexapoda</taxon>
        <taxon>Insecta</taxon>
        <taxon>Pterygota</taxon>
        <taxon>Neoptera</taxon>
        <taxon>Endopterygota</taxon>
        <taxon>Diptera</taxon>
        <taxon>Nematocera</taxon>
        <taxon>Culicoidea</taxon>
        <taxon>Culicidae</taxon>
        <taxon>Culicinae</taxon>
        <taxon>Aedini</taxon>
        <taxon>Aedes</taxon>
        <taxon>Stegomyia</taxon>
    </lineage>
</organism>
<keyword evidence="2" id="KW-0472">Membrane</keyword>
<evidence type="ECO:0000313" key="5">
    <source>
        <dbReference type="EMBL" id="EAT36776.1"/>
    </source>
</evidence>
<feature type="non-terminal residue" evidence="5">
    <location>
        <position position="132"/>
    </location>
</feature>
<name>Q16QV2_AEDAE</name>
<dbReference type="PhylomeDB" id="Q16QV2"/>
<sequence>PRSSFIESDKILTHVRSSLSLTGVIRTLASLDLESKPNYWLTVCAQDQAVVPLHSCVQVFIQVQNENDNVPLTEEAVYYPSVPESSPNGVKVLQLIAEDRDIDPLQQISYRITSGNPEGFFAINGTSGKYAP</sequence>
<dbReference type="PANTHER" id="PTHR24026">
    <property type="entry name" value="FAT ATYPICAL CADHERIN-RELATED"/>
    <property type="match status" value="1"/>
</dbReference>
<dbReference type="EMBL" id="CH477730">
    <property type="protein sequence ID" value="EAT36776.1"/>
    <property type="molecule type" value="Genomic_DNA"/>
</dbReference>
<dbReference type="PROSITE" id="PS50268">
    <property type="entry name" value="CADHERIN_2"/>
    <property type="match status" value="2"/>
</dbReference>
<evidence type="ECO:0000256" key="1">
    <source>
        <dbReference type="ARBA" id="ARBA00022692"/>
    </source>
</evidence>
<dbReference type="SUPFAM" id="SSF49313">
    <property type="entry name" value="Cadherin-like"/>
    <property type="match status" value="2"/>
</dbReference>
<proteinExistence type="predicted"/>
<dbReference type="InterPro" id="IPR002126">
    <property type="entry name" value="Cadherin-like_dom"/>
</dbReference>
<gene>
    <name evidence="5" type="ORF">AaeL_AAEL011165</name>
</gene>
<reference evidence="5" key="2">
    <citation type="journal article" date="2007" name="Science">
        <title>Genome sequence of Aedes aegypti, a major arbovirus vector.</title>
        <authorList>
            <person name="Nene V."/>
            <person name="Wortman J.R."/>
            <person name="Lawson D."/>
            <person name="Haas B."/>
            <person name="Kodira C."/>
            <person name="Tu Z.J."/>
            <person name="Loftus B."/>
            <person name="Xi Z."/>
            <person name="Megy K."/>
            <person name="Grabherr M."/>
            <person name="Ren Q."/>
            <person name="Zdobnov E.M."/>
            <person name="Lobo N.F."/>
            <person name="Campbell K.S."/>
            <person name="Brown S.E."/>
            <person name="Bonaldo M.F."/>
            <person name="Zhu J."/>
            <person name="Sinkins S.P."/>
            <person name="Hogenkamp D.G."/>
            <person name="Amedeo P."/>
            <person name="Arensburger P."/>
            <person name="Atkinson P.W."/>
            <person name="Bidwell S."/>
            <person name="Biedler J."/>
            <person name="Birney E."/>
            <person name="Bruggner R.V."/>
            <person name="Costas J."/>
            <person name="Coy M.R."/>
            <person name="Crabtree J."/>
            <person name="Crawford M."/>
            <person name="Debruyn B."/>
            <person name="Decaprio D."/>
            <person name="Eiglmeier K."/>
            <person name="Eisenstadt E."/>
            <person name="El-Dorry H."/>
            <person name="Gelbart W.M."/>
            <person name="Gomes S.L."/>
            <person name="Hammond M."/>
            <person name="Hannick L.I."/>
            <person name="Hogan J.R."/>
            <person name="Holmes M.H."/>
            <person name="Jaffe D."/>
            <person name="Johnston J.S."/>
            <person name="Kennedy R.C."/>
            <person name="Koo H."/>
            <person name="Kravitz S."/>
            <person name="Kriventseva E.V."/>
            <person name="Kulp D."/>
            <person name="Labutti K."/>
            <person name="Lee E."/>
            <person name="Li S."/>
            <person name="Lovin D.D."/>
            <person name="Mao C."/>
            <person name="Mauceli E."/>
            <person name="Menck C.F."/>
            <person name="Miller J.R."/>
            <person name="Montgomery P."/>
            <person name="Mori A."/>
            <person name="Nascimento A.L."/>
            <person name="Naveira H.F."/>
            <person name="Nusbaum C."/>
            <person name="O'leary S."/>
            <person name="Orvis J."/>
            <person name="Pertea M."/>
            <person name="Quesneville H."/>
            <person name="Reidenbach K.R."/>
            <person name="Rogers Y.H."/>
            <person name="Roth C.W."/>
            <person name="Schneider J.R."/>
            <person name="Schatz M."/>
            <person name="Shumway M."/>
            <person name="Stanke M."/>
            <person name="Stinson E.O."/>
            <person name="Tubio J.M."/>
            <person name="Vanzee J.P."/>
            <person name="Verjovski-Almeida S."/>
            <person name="Werner D."/>
            <person name="White O."/>
            <person name="Wyder S."/>
            <person name="Zeng Q."/>
            <person name="Zhao Q."/>
            <person name="Zhao Y."/>
            <person name="Hill C.A."/>
            <person name="Raikhel A.S."/>
            <person name="Soares M.B."/>
            <person name="Knudson D.L."/>
            <person name="Lee N.H."/>
            <person name="Galagan J."/>
            <person name="Salzberg S.L."/>
            <person name="Paulsen I.T."/>
            <person name="Dimopoulos G."/>
            <person name="Collins F.H."/>
            <person name="Birren B."/>
            <person name="Fraser-Liggett C.M."/>
            <person name="Severson D.W."/>
        </authorList>
    </citation>
    <scope>NUCLEOTIDE SEQUENCE [LARGE SCALE GENOMIC DNA]</scope>
    <source>
        <strain evidence="5">Liverpool</strain>
    </source>
</reference>
<accession>Q16QV2</accession>